<keyword evidence="3" id="KW-0378">Hydrolase</keyword>
<dbReference type="OrthoDB" id="1654978at2"/>
<keyword evidence="2" id="KW-0645">Protease</keyword>
<evidence type="ECO:0000256" key="3">
    <source>
        <dbReference type="ARBA" id="ARBA00022801"/>
    </source>
</evidence>
<dbReference type="GO" id="GO:0006508">
    <property type="term" value="P:proteolysis"/>
    <property type="evidence" value="ECO:0007669"/>
    <property type="project" value="UniProtKB-KW"/>
</dbReference>
<dbReference type="PANTHER" id="PTHR47053:SF1">
    <property type="entry name" value="MUREIN DD-ENDOPEPTIDASE MEPH-RELATED"/>
    <property type="match status" value="1"/>
</dbReference>
<keyword evidence="4" id="KW-0788">Thiol protease</keyword>
<evidence type="ECO:0000256" key="1">
    <source>
        <dbReference type="ARBA" id="ARBA00007074"/>
    </source>
</evidence>
<dbReference type="AlphaFoldDB" id="A0A660E156"/>
<keyword evidence="5" id="KW-0732">Signal</keyword>
<sequence length="243" mass="26945">MKRLFAIMITLAVCLVAGLTTTKTAQASGTNRIISTSTISKTAYTRKSSAGALYNMTGSSTNFTFTKTHSLKSYPSTTWMATKKRYIYKTNGKKYLYYYVTNANKTASGWVWHSYLKKKSNSFTNMYKVAKSKLGARYSYGANGPYTFDCSGYTKYVFKQATSKTLPRTAQSQYYSSTKVSRANAKKGDLVFFGSSTGSITHVGIYVGNGKMIDAQDNGVTQEKIYVSWWNAVGYSRPVNFGA</sequence>
<dbReference type="InterPro" id="IPR051202">
    <property type="entry name" value="Peptidase_C40"/>
</dbReference>
<dbReference type="InterPro" id="IPR038765">
    <property type="entry name" value="Papain-like_cys_pep_sf"/>
</dbReference>
<protein>
    <submittedName>
        <fullName evidence="7">Extracellular protein, NlpC/P60 family,gamma-D-glutamate-meso-diaminopimelate muropeptidase [Lactobacillus plantarum ZJ316]</fullName>
    </submittedName>
</protein>
<evidence type="ECO:0000256" key="2">
    <source>
        <dbReference type="ARBA" id="ARBA00022670"/>
    </source>
</evidence>
<dbReference type="Pfam" id="PF00877">
    <property type="entry name" value="NLPC_P60"/>
    <property type="match status" value="1"/>
</dbReference>
<evidence type="ECO:0000313" key="8">
    <source>
        <dbReference type="Proteomes" id="UP000289996"/>
    </source>
</evidence>
<dbReference type="InterPro" id="IPR000064">
    <property type="entry name" value="NLP_P60_dom"/>
</dbReference>
<reference evidence="7 8" key="1">
    <citation type="submission" date="2018-11" db="EMBL/GenBank/DDBJ databases">
        <authorList>
            <person name="Wuyts S."/>
        </authorList>
    </citation>
    <scope>NUCLEOTIDE SEQUENCE [LARGE SCALE GENOMIC DNA]</scope>
    <source>
        <strain evidence="7">Lactobacillus mudanjiangensis AMBF249</strain>
    </source>
</reference>
<dbReference type="GO" id="GO:0008234">
    <property type="term" value="F:cysteine-type peptidase activity"/>
    <property type="evidence" value="ECO:0007669"/>
    <property type="project" value="UniProtKB-KW"/>
</dbReference>
<proteinExistence type="inferred from homology"/>
<evidence type="ECO:0000313" key="7">
    <source>
        <dbReference type="EMBL" id="VDG27739.1"/>
    </source>
</evidence>
<dbReference type="RefSeq" id="WP_130845262.1">
    <property type="nucleotide sequence ID" value="NZ_BJDY01000004.1"/>
</dbReference>
<dbReference type="SUPFAM" id="SSF54001">
    <property type="entry name" value="Cysteine proteinases"/>
    <property type="match status" value="1"/>
</dbReference>
<dbReference type="Proteomes" id="UP000289996">
    <property type="component" value="Unassembled WGS sequence"/>
</dbReference>
<gene>
    <name evidence="7" type="ORF">MUDAN_MDHGFNIF_02571</name>
</gene>
<evidence type="ECO:0000259" key="6">
    <source>
        <dbReference type="PROSITE" id="PS51935"/>
    </source>
</evidence>
<feature type="chain" id="PRO_5024841822" evidence="5">
    <location>
        <begin position="28"/>
        <end position="243"/>
    </location>
</feature>
<feature type="signal peptide" evidence="5">
    <location>
        <begin position="1"/>
        <end position="27"/>
    </location>
</feature>
<name>A0A660E156_9LACO</name>
<dbReference type="Gene3D" id="3.90.1720.10">
    <property type="entry name" value="endopeptidase domain like (from Nostoc punctiforme)"/>
    <property type="match status" value="1"/>
</dbReference>
<feature type="domain" description="NlpC/P60" evidence="6">
    <location>
        <begin position="120"/>
        <end position="240"/>
    </location>
</feature>
<evidence type="ECO:0000256" key="5">
    <source>
        <dbReference type="SAM" id="SignalP"/>
    </source>
</evidence>
<dbReference type="PROSITE" id="PS51935">
    <property type="entry name" value="NLPC_P60"/>
    <property type="match status" value="1"/>
</dbReference>
<dbReference type="PANTHER" id="PTHR47053">
    <property type="entry name" value="MUREIN DD-ENDOPEPTIDASE MEPH-RELATED"/>
    <property type="match status" value="1"/>
</dbReference>
<accession>A0A660E156</accession>
<keyword evidence="8" id="KW-1185">Reference proteome</keyword>
<comment type="similarity">
    <text evidence="1">Belongs to the peptidase C40 family.</text>
</comment>
<evidence type="ECO:0000256" key="4">
    <source>
        <dbReference type="ARBA" id="ARBA00022807"/>
    </source>
</evidence>
<dbReference type="EMBL" id="UYIG01000046">
    <property type="protein sequence ID" value="VDG27739.1"/>
    <property type="molecule type" value="Genomic_DNA"/>
</dbReference>
<organism evidence="7 8">
    <name type="scientific">Lactiplantibacillus mudanjiangensis</name>
    <dbReference type="NCBI Taxonomy" id="1296538"/>
    <lineage>
        <taxon>Bacteria</taxon>
        <taxon>Bacillati</taxon>
        <taxon>Bacillota</taxon>
        <taxon>Bacilli</taxon>
        <taxon>Lactobacillales</taxon>
        <taxon>Lactobacillaceae</taxon>
        <taxon>Lactiplantibacillus</taxon>
    </lineage>
</organism>